<accession>A0A699WSX9</accession>
<name>A0A699WSX9_TANCI</name>
<evidence type="ECO:0000313" key="1">
    <source>
        <dbReference type="EMBL" id="GFD50263.1"/>
    </source>
</evidence>
<reference evidence="1" key="1">
    <citation type="journal article" date="2019" name="Sci. Rep.">
        <title>Draft genome of Tanacetum cinerariifolium, the natural source of mosquito coil.</title>
        <authorList>
            <person name="Yamashiro T."/>
            <person name="Shiraishi A."/>
            <person name="Satake H."/>
            <person name="Nakayama K."/>
        </authorList>
    </citation>
    <scope>NUCLEOTIDE SEQUENCE</scope>
</reference>
<organism evidence="1">
    <name type="scientific">Tanacetum cinerariifolium</name>
    <name type="common">Dalmatian daisy</name>
    <name type="synonym">Chrysanthemum cinerariifolium</name>
    <dbReference type="NCBI Taxonomy" id="118510"/>
    <lineage>
        <taxon>Eukaryota</taxon>
        <taxon>Viridiplantae</taxon>
        <taxon>Streptophyta</taxon>
        <taxon>Embryophyta</taxon>
        <taxon>Tracheophyta</taxon>
        <taxon>Spermatophyta</taxon>
        <taxon>Magnoliopsida</taxon>
        <taxon>eudicotyledons</taxon>
        <taxon>Gunneridae</taxon>
        <taxon>Pentapetalae</taxon>
        <taxon>asterids</taxon>
        <taxon>campanulids</taxon>
        <taxon>Asterales</taxon>
        <taxon>Asteraceae</taxon>
        <taxon>Asteroideae</taxon>
        <taxon>Anthemideae</taxon>
        <taxon>Anthemidinae</taxon>
        <taxon>Tanacetum</taxon>
    </lineage>
</organism>
<protein>
    <submittedName>
        <fullName evidence="1">Uncharacterized protein</fullName>
    </submittedName>
</protein>
<dbReference type="EMBL" id="BKCJ011755231">
    <property type="protein sequence ID" value="GFD50263.1"/>
    <property type="molecule type" value="Genomic_DNA"/>
</dbReference>
<proteinExistence type="predicted"/>
<gene>
    <name evidence="1" type="ORF">Tci_922232</name>
</gene>
<dbReference type="AlphaFoldDB" id="A0A699WSX9"/>
<feature type="non-terminal residue" evidence="1">
    <location>
        <position position="1"/>
    </location>
</feature>
<sequence>VMLDGHIQCSLDGLQMRFDPVGQHFDADDVIRQVAADRRRHVGVCGIAVAECQKIPFAGVYMADQVSVFFQHRERIFAIDRQRTGVQLHENVRVIDLAHDLRR</sequence>
<comment type="caution">
    <text evidence="1">The sequence shown here is derived from an EMBL/GenBank/DDBJ whole genome shotgun (WGS) entry which is preliminary data.</text>
</comment>